<accession>A0ABM8HBE7</accession>
<dbReference type="PANTHER" id="PTHR30580">
    <property type="entry name" value="PRIMOSOMAL PROTEIN N"/>
    <property type="match status" value="1"/>
</dbReference>
<evidence type="ECO:0000256" key="1">
    <source>
        <dbReference type="ARBA" id="ARBA00022741"/>
    </source>
</evidence>
<dbReference type="PANTHER" id="PTHR30580:SF0">
    <property type="entry name" value="PRIMOSOMAL PROTEIN N"/>
    <property type="match status" value="1"/>
</dbReference>
<evidence type="ECO:0000313" key="5">
    <source>
        <dbReference type="Proteomes" id="UP001321421"/>
    </source>
</evidence>
<protein>
    <recommendedName>
        <fullName evidence="6">Primosome assembly protein PriA</fullName>
    </recommendedName>
</protein>
<evidence type="ECO:0000313" key="4">
    <source>
        <dbReference type="EMBL" id="BDZ58269.1"/>
    </source>
</evidence>
<keyword evidence="3" id="KW-0238">DNA-binding</keyword>
<evidence type="ECO:0000256" key="3">
    <source>
        <dbReference type="ARBA" id="ARBA00023125"/>
    </source>
</evidence>
<organism evidence="4 5">
    <name type="scientific">Barrientosiimonas endolithica</name>
    <dbReference type="NCBI Taxonomy" id="1535208"/>
    <lineage>
        <taxon>Bacteria</taxon>
        <taxon>Bacillati</taxon>
        <taxon>Actinomycetota</taxon>
        <taxon>Actinomycetes</taxon>
        <taxon>Micrococcales</taxon>
        <taxon>Dermacoccaceae</taxon>
        <taxon>Barrientosiimonas</taxon>
    </lineage>
</organism>
<name>A0ABM8HBE7_9MICO</name>
<evidence type="ECO:0000256" key="2">
    <source>
        <dbReference type="ARBA" id="ARBA00022840"/>
    </source>
</evidence>
<gene>
    <name evidence="4" type="ORF">GCM10025872_19260</name>
</gene>
<keyword evidence="1" id="KW-0547">Nucleotide-binding</keyword>
<dbReference type="RefSeq" id="WP_289233147.1">
    <property type="nucleotide sequence ID" value="NZ_AP027735.1"/>
</dbReference>
<keyword evidence="5" id="KW-1185">Reference proteome</keyword>
<keyword evidence="2" id="KW-0067">ATP-binding</keyword>
<proteinExistence type="predicted"/>
<sequence length="320" mass="33914">MLRLRAEQSGAALVLGGHSRSVPVQAWLEAGSVRAVEPPRGSRLGPPVRVAGEDLDVERHGPAARAHLPTAAWQTAKRALEHGPVLVQVPRRGYLPALACRTCRRPARCPTCGGPLVLSATDEQPHCRWCGRNPGRRECPTCGDTALRSTVVGSARTAEELGRAFPGVPVLRAGGDVESPEVGERPALVVSTPGAEPVAASGYAATLLLDAWALLDRPALDASSEAFRRWTSAAALTRPRDRGGAVVLAGAPAHATVPAVEALVRSAPAWLAERELADRRELQQPPAVWMAMLSGPRRVVLAALETLQQGRASVPRSSWR</sequence>
<dbReference type="EMBL" id="AP027735">
    <property type="protein sequence ID" value="BDZ58269.1"/>
    <property type="molecule type" value="Genomic_DNA"/>
</dbReference>
<reference evidence="5" key="1">
    <citation type="journal article" date="2019" name="Int. J. Syst. Evol. Microbiol.">
        <title>The Global Catalogue of Microorganisms (GCM) 10K type strain sequencing project: providing services to taxonomists for standard genome sequencing and annotation.</title>
        <authorList>
            <consortium name="The Broad Institute Genomics Platform"/>
            <consortium name="The Broad Institute Genome Sequencing Center for Infectious Disease"/>
            <person name="Wu L."/>
            <person name="Ma J."/>
        </authorList>
    </citation>
    <scope>NUCLEOTIDE SEQUENCE [LARGE SCALE GENOMIC DNA]</scope>
    <source>
        <strain evidence="5">NBRC 110608</strain>
    </source>
</reference>
<dbReference type="Proteomes" id="UP001321421">
    <property type="component" value="Chromosome"/>
</dbReference>
<evidence type="ECO:0008006" key="6">
    <source>
        <dbReference type="Google" id="ProtNLM"/>
    </source>
</evidence>